<dbReference type="SUPFAM" id="SSF53850">
    <property type="entry name" value="Periplasmic binding protein-like II"/>
    <property type="match status" value="1"/>
</dbReference>
<gene>
    <name evidence="8 10" type="primary">mltF</name>
    <name evidence="10" type="ORF">FE810_04625</name>
</gene>
<dbReference type="EMBL" id="VCBC01000004">
    <property type="protein sequence ID" value="TLU66797.1"/>
    <property type="molecule type" value="Genomic_DNA"/>
</dbReference>
<dbReference type="InterPro" id="IPR023703">
    <property type="entry name" value="MltF"/>
</dbReference>
<keyword evidence="5 8" id="KW-0998">Cell outer membrane</keyword>
<feature type="active site" evidence="8">
    <location>
        <position position="311"/>
    </location>
</feature>
<dbReference type="PROSITE" id="PS00922">
    <property type="entry name" value="TRANSGLYCOSYLASE"/>
    <property type="match status" value="1"/>
</dbReference>
<comment type="similarity">
    <text evidence="8">In the N-terminal section; belongs to the bacterial solute-binding protein 3 family.</text>
</comment>
<keyword evidence="4 8" id="KW-0472">Membrane</keyword>
<organism evidence="10 11">
    <name type="scientific">Thalassotalea litorea</name>
    <dbReference type="NCBI Taxonomy" id="2020715"/>
    <lineage>
        <taxon>Bacteria</taxon>
        <taxon>Pseudomonadati</taxon>
        <taxon>Pseudomonadota</taxon>
        <taxon>Gammaproteobacteria</taxon>
        <taxon>Alteromonadales</taxon>
        <taxon>Colwelliaceae</taxon>
        <taxon>Thalassotalea</taxon>
    </lineage>
</organism>
<dbReference type="PANTHER" id="PTHR35936:SF32">
    <property type="entry name" value="MEMBRANE-BOUND LYTIC MUREIN TRANSGLYCOSYLASE F"/>
    <property type="match status" value="1"/>
</dbReference>
<feature type="region of interest" description="LT domain" evidence="8">
    <location>
        <begin position="267"/>
        <end position="459"/>
    </location>
</feature>
<dbReference type="GO" id="GO:0009279">
    <property type="term" value="C:cell outer membrane"/>
    <property type="evidence" value="ECO:0007669"/>
    <property type="project" value="UniProtKB-SubCell"/>
</dbReference>
<dbReference type="SUPFAM" id="SSF53955">
    <property type="entry name" value="Lysozyme-like"/>
    <property type="match status" value="1"/>
</dbReference>
<dbReference type="HAMAP" id="MF_02016">
    <property type="entry name" value="MltF"/>
    <property type="match status" value="1"/>
</dbReference>
<dbReference type="GO" id="GO:0008933">
    <property type="term" value="F:peptidoglycan lytic transglycosylase activity"/>
    <property type="evidence" value="ECO:0007669"/>
    <property type="project" value="UniProtKB-UniRule"/>
</dbReference>
<evidence type="ECO:0000256" key="1">
    <source>
        <dbReference type="ARBA" id="ARBA00007734"/>
    </source>
</evidence>
<dbReference type="Proteomes" id="UP000307790">
    <property type="component" value="Unassembled WGS sequence"/>
</dbReference>
<comment type="similarity">
    <text evidence="8">In the C-terminal section; belongs to the transglycosylase Slt family.</text>
</comment>
<proteinExistence type="inferred from homology"/>
<dbReference type="PANTHER" id="PTHR35936">
    <property type="entry name" value="MEMBRANE-BOUND LYTIC MUREIN TRANSGLYCOSYLASE F"/>
    <property type="match status" value="1"/>
</dbReference>
<dbReference type="Gene3D" id="3.40.190.10">
    <property type="entry name" value="Periplasmic binding protein-like II"/>
    <property type="match status" value="2"/>
</dbReference>
<evidence type="ECO:0000256" key="6">
    <source>
        <dbReference type="ARBA" id="ARBA00023239"/>
    </source>
</evidence>
<dbReference type="GO" id="GO:0016998">
    <property type="term" value="P:cell wall macromolecule catabolic process"/>
    <property type="evidence" value="ECO:0007669"/>
    <property type="project" value="UniProtKB-UniRule"/>
</dbReference>
<evidence type="ECO:0000256" key="2">
    <source>
        <dbReference type="ARBA" id="ARBA00010333"/>
    </source>
</evidence>
<keyword evidence="6 8" id="KW-0456">Lyase</keyword>
<comment type="subcellular location">
    <subcellularLocation>
        <location evidence="8">Cell outer membrane</location>
        <topology evidence="8">Peripheral membrane protein</topology>
    </subcellularLocation>
    <text evidence="8">Attached to the inner leaflet of the outer membrane.</text>
</comment>
<feature type="chain" id="PRO_5024519870" description="Membrane-bound lytic murein transglycosylase F" evidence="8">
    <location>
        <begin position="26"/>
        <end position="459"/>
    </location>
</feature>
<comment type="caution">
    <text evidence="10">The sequence shown here is derived from an EMBL/GenBank/DDBJ whole genome shotgun (WGS) entry which is preliminary data.</text>
</comment>
<dbReference type="InterPro" id="IPR000189">
    <property type="entry name" value="Transglyc_AS"/>
</dbReference>
<keyword evidence="7 8" id="KW-0961">Cell wall biogenesis/degradation</keyword>
<dbReference type="InterPro" id="IPR001638">
    <property type="entry name" value="Solute-binding_3/MltF_N"/>
</dbReference>
<reference evidence="10 11" key="1">
    <citation type="submission" date="2019-05" db="EMBL/GenBank/DDBJ databases">
        <title>Genome sequences of Thalassotalea litorea 1K03283.</title>
        <authorList>
            <person name="Zhang D."/>
        </authorList>
    </citation>
    <scope>NUCLEOTIDE SEQUENCE [LARGE SCALE GENOMIC DNA]</scope>
    <source>
        <strain evidence="10 11">MCCC 1K03283</strain>
    </source>
</reference>
<evidence type="ECO:0000256" key="4">
    <source>
        <dbReference type="ARBA" id="ARBA00023136"/>
    </source>
</evidence>
<dbReference type="InterPro" id="IPR023346">
    <property type="entry name" value="Lysozyme-like_dom_sf"/>
</dbReference>
<dbReference type="CDD" id="cd01009">
    <property type="entry name" value="PBP2_YfhD_N"/>
    <property type="match status" value="1"/>
</dbReference>
<sequence length="459" mass="52480" precursor="true">MKKFIHTAQHLRLVLLSAVAFMLFACSEPDKPASLEQILEHNTLRVGTLQGPGNYYHHASHEAGFEYELARRYSQYIDVELEMVPAKNLSELLHKLESGQVDFVAAGISVTSERLEKYRFAPSYGQVSQELVFKQGGKWPKSISEVDGKLLVVKDSSHAQNLKQLQKLEPQLKWQESSSHDSEELLRAVAEGDIDFTIVDSNTLTLNQQTYPQINVAFTIQQSQPIAWMLLKNADDALLASLVEFFGEAHHDGTLLTLTQKYYTDITTIDGVDNSGFVNATKVKLAQFEPMFRRHAEGMDWRLLAAIAYQESQWQPTARSHTGERGMMMLDKKTAQQLDVHSRLDAEQSVRGAAKLFQQMFARIPHRISNPDRQWFALAAYDIGWGHLEDARLLTEQQGGDPDRWLDVKTTLPQLKERKYYQHAKYGYVRGDEPVRYVENIRAYYDTLVHLDEENLHDN</sequence>
<evidence type="ECO:0000259" key="9">
    <source>
        <dbReference type="SMART" id="SM00062"/>
    </source>
</evidence>
<comment type="caution">
    <text evidence="8">Lacks conserved residue(s) required for the propagation of feature annotation.</text>
</comment>
<dbReference type="EC" id="4.2.2.n1" evidence="8"/>
<accession>A0A5R9IRW2</accession>
<feature type="signal peptide" evidence="8">
    <location>
        <begin position="1"/>
        <end position="25"/>
    </location>
</feature>
<dbReference type="RefSeq" id="WP_138318862.1">
    <property type="nucleotide sequence ID" value="NZ_VCBC01000004.1"/>
</dbReference>
<evidence type="ECO:0000313" key="11">
    <source>
        <dbReference type="Proteomes" id="UP000307790"/>
    </source>
</evidence>
<dbReference type="GO" id="GO:0071555">
    <property type="term" value="P:cell wall organization"/>
    <property type="evidence" value="ECO:0007669"/>
    <property type="project" value="UniProtKB-KW"/>
</dbReference>
<name>A0A5R9IRW2_9GAMM</name>
<comment type="function">
    <text evidence="8">Murein-degrading enzyme that degrades murein glycan strands and insoluble, high-molecular weight murein sacculi, with the concomitant formation of a 1,6-anhydromuramoyl product. Lytic transglycosylases (LTs) play an integral role in the metabolism of the peptidoglycan (PG) sacculus. Their lytic action creates space within the PG sacculus to allow for its expansion as well as for the insertion of various structures such as secretion systems and flagella.</text>
</comment>
<dbReference type="Pfam" id="PF01464">
    <property type="entry name" value="SLT"/>
    <property type="match status" value="1"/>
</dbReference>
<comment type="similarity">
    <text evidence="2">Belongs to the bacterial solute-binding protein 3 family.</text>
</comment>
<dbReference type="NCBIfam" id="NF008112">
    <property type="entry name" value="PRK10859.1"/>
    <property type="match status" value="1"/>
</dbReference>
<evidence type="ECO:0000256" key="3">
    <source>
        <dbReference type="ARBA" id="ARBA00022729"/>
    </source>
</evidence>
<comment type="similarity">
    <text evidence="1">Belongs to the transglycosylase Slt family.</text>
</comment>
<feature type="domain" description="Solute-binding protein family 3/N-terminal" evidence="9">
    <location>
        <begin position="43"/>
        <end position="266"/>
    </location>
</feature>
<dbReference type="InterPro" id="IPR008258">
    <property type="entry name" value="Transglycosylase_SLT_dom_1"/>
</dbReference>
<dbReference type="OrthoDB" id="9815002at2"/>
<dbReference type="CDD" id="cd13403">
    <property type="entry name" value="MLTF-like"/>
    <property type="match status" value="1"/>
</dbReference>
<keyword evidence="11" id="KW-1185">Reference proteome</keyword>
<evidence type="ECO:0000313" key="10">
    <source>
        <dbReference type="EMBL" id="TLU66797.1"/>
    </source>
</evidence>
<protein>
    <recommendedName>
        <fullName evidence="8">Membrane-bound lytic murein transglycosylase F</fullName>
        <ecNumber evidence="8">4.2.2.n1</ecNumber>
    </recommendedName>
    <alternativeName>
        <fullName evidence="8">Murein lyase F</fullName>
    </alternativeName>
</protein>
<comment type="catalytic activity">
    <reaction evidence="8">
        <text>Exolytic cleavage of the (1-&gt;4)-beta-glycosidic linkage between N-acetylmuramic acid (MurNAc) and N-acetylglucosamine (GlcNAc) residues in peptidoglycan, from either the reducing or the non-reducing ends of the peptidoglycan chains, with concomitant formation of a 1,6-anhydrobond in the MurNAc residue.</text>
        <dbReference type="EC" id="4.2.2.n1"/>
    </reaction>
</comment>
<dbReference type="GO" id="GO:0009253">
    <property type="term" value="P:peptidoglycan catabolic process"/>
    <property type="evidence" value="ECO:0007669"/>
    <property type="project" value="TreeGrafter"/>
</dbReference>
<evidence type="ECO:0000256" key="5">
    <source>
        <dbReference type="ARBA" id="ARBA00023237"/>
    </source>
</evidence>
<dbReference type="SMART" id="SM00062">
    <property type="entry name" value="PBPb"/>
    <property type="match status" value="1"/>
</dbReference>
<evidence type="ECO:0000256" key="8">
    <source>
        <dbReference type="HAMAP-Rule" id="MF_02016"/>
    </source>
</evidence>
<dbReference type="PROSITE" id="PS51257">
    <property type="entry name" value="PROKAR_LIPOPROTEIN"/>
    <property type="match status" value="1"/>
</dbReference>
<comment type="domain">
    <text evidence="8">The N-terminal domain does not have lytic activity and probably modulates enzymatic activity. The C-terminal domain is the catalytic active domain.</text>
</comment>
<evidence type="ECO:0000256" key="7">
    <source>
        <dbReference type="ARBA" id="ARBA00023316"/>
    </source>
</evidence>
<dbReference type="Pfam" id="PF00497">
    <property type="entry name" value="SBP_bac_3"/>
    <property type="match status" value="1"/>
</dbReference>
<dbReference type="Gene3D" id="1.10.530.10">
    <property type="match status" value="1"/>
</dbReference>
<dbReference type="AlphaFoldDB" id="A0A5R9IRW2"/>
<keyword evidence="3 8" id="KW-0732">Signal</keyword>